<protein>
    <submittedName>
        <fullName evidence="1">Uncharacterized protein</fullName>
    </submittedName>
</protein>
<reference evidence="1" key="2">
    <citation type="submission" date="2021-01" db="EMBL/GenBank/DDBJ databases">
        <authorList>
            <person name="Schikora-Tamarit M.A."/>
        </authorList>
    </citation>
    <scope>NUCLEOTIDE SEQUENCE</scope>
    <source>
        <strain evidence="1">CBS2887</strain>
    </source>
</reference>
<name>A0A9P8Q837_WICPI</name>
<gene>
    <name evidence="1" type="ORF">WICPIJ_004395</name>
</gene>
<evidence type="ECO:0000313" key="2">
    <source>
        <dbReference type="Proteomes" id="UP000774326"/>
    </source>
</evidence>
<dbReference type="AlphaFoldDB" id="A0A9P8Q837"/>
<sequence>MNITIFIGSDLEITIQMKLRVSPPESVADVVRMKLELDEFDWIFEFGLVQHCWYRFQDVDIQLQTEFF</sequence>
<proteinExistence type="predicted"/>
<organism evidence="1 2">
    <name type="scientific">Wickerhamomyces pijperi</name>
    <name type="common">Yeast</name>
    <name type="synonym">Pichia pijperi</name>
    <dbReference type="NCBI Taxonomy" id="599730"/>
    <lineage>
        <taxon>Eukaryota</taxon>
        <taxon>Fungi</taxon>
        <taxon>Dikarya</taxon>
        <taxon>Ascomycota</taxon>
        <taxon>Saccharomycotina</taxon>
        <taxon>Saccharomycetes</taxon>
        <taxon>Phaffomycetales</taxon>
        <taxon>Wickerhamomycetaceae</taxon>
        <taxon>Wickerhamomyces</taxon>
    </lineage>
</organism>
<dbReference type="Proteomes" id="UP000774326">
    <property type="component" value="Unassembled WGS sequence"/>
</dbReference>
<evidence type="ECO:0000313" key="1">
    <source>
        <dbReference type="EMBL" id="KAH3684639.1"/>
    </source>
</evidence>
<comment type="caution">
    <text evidence="1">The sequence shown here is derived from an EMBL/GenBank/DDBJ whole genome shotgun (WGS) entry which is preliminary data.</text>
</comment>
<reference evidence="1" key="1">
    <citation type="journal article" date="2021" name="Open Biol.">
        <title>Shared evolutionary footprints suggest mitochondrial oxidative damage underlies multiple complex I losses in fungi.</title>
        <authorList>
            <person name="Schikora-Tamarit M.A."/>
            <person name="Marcet-Houben M."/>
            <person name="Nosek J."/>
            <person name="Gabaldon T."/>
        </authorList>
    </citation>
    <scope>NUCLEOTIDE SEQUENCE</scope>
    <source>
        <strain evidence="1">CBS2887</strain>
    </source>
</reference>
<accession>A0A9P8Q837</accession>
<keyword evidence="2" id="KW-1185">Reference proteome</keyword>
<dbReference type="EMBL" id="JAEUBG010002387">
    <property type="protein sequence ID" value="KAH3684639.1"/>
    <property type="molecule type" value="Genomic_DNA"/>
</dbReference>